<gene>
    <name evidence="2" type="ORF">AWR36_002700</name>
</gene>
<sequence length="75" mass="7883">MRQIPSRWGSQQSQGLLCIASAAATELRVSVFRERSGEGAVTPSEEGRGGGGPILPHRALLMPREGGNPQGVLTD</sequence>
<proteinExistence type="predicted"/>
<evidence type="ECO:0000313" key="3">
    <source>
        <dbReference type="Proteomes" id="UP000218427"/>
    </source>
</evidence>
<dbReference type="EMBL" id="LRFG02000001">
    <property type="protein sequence ID" value="PCO06678.1"/>
    <property type="molecule type" value="Genomic_DNA"/>
</dbReference>
<reference evidence="2" key="1">
    <citation type="submission" date="2017-08" db="EMBL/GenBank/DDBJ databases">
        <title>Microbulbifer marisrubri sp. nov., a halophilic alphaproteobacterium isolated from marine sediment of the Yellow Sea, China.</title>
        <authorList>
            <person name="Zhang G."/>
            <person name="Xiong Q."/>
        </authorList>
    </citation>
    <scope>NUCLEOTIDE SEQUENCE [LARGE SCALE GENOMIC DNA]</scope>
    <source>
        <strain evidence="2">WRN-8</strain>
    </source>
</reference>
<evidence type="ECO:0000313" key="2">
    <source>
        <dbReference type="EMBL" id="PCO06678.1"/>
    </source>
</evidence>
<comment type="caution">
    <text evidence="2">The sequence shown here is derived from an EMBL/GenBank/DDBJ whole genome shotgun (WGS) entry which is preliminary data.</text>
</comment>
<organism evidence="2 3">
    <name type="scientific">Microbulbifer flavimaris</name>
    <dbReference type="NCBI Taxonomy" id="1781068"/>
    <lineage>
        <taxon>Bacteria</taxon>
        <taxon>Pseudomonadati</taxon>
        <taxon>Pseudomonadota</taxon>
        <taxon>Gammaproteobacteria</taxon>
        <taxon>Cellvibrionales</taxon>
        <taxon>Microbulbiferaceae</taxon>
        <taxon>Microbulbifer</taxon>
    </lineage>
</organism>
<protein>
    <submittedName>
        <fullName evidence="2">Uncharacterized protein</fullName>
    </submittedName>
</protein>
<keyword evidence="3" id="KW-1185">Reference proteome</keyword>
<feature type="region of interest" description="Disordered" evidence="1">
    <location>
        <begin position="36"/>
        <end position="75"/>
    </location>
</feature>
<accession>A0ABX4I4H1</accession>
<dbReference type="Proteomes" id="UP000218427">
    <property type="component" value="Unassembled WGS sequence"/>
</dbReference>
<name>A0ABX4I4H1_9GAMM</name>
<evidence type="ECO:0000256" key="1">
    <source>
        <dbReference type="SAM" id="MobiDB-lite"/>
    </source>
</evidence>